<keyword evidence="3" id="KW-1185">Reference proteome</keyword>
<organism evidence="2 3">
    <name type="scientific">Polyplosphaeria fusca</name>
    <dbReference type="NCBI Taxonomy" id="682080"/>
    <lineage>
        <taxon>Eukaryota</taxon>
        <taxon>Fungi</taxon>
        <taxon>Dikarya</taxon>
        <taxon>Ascomycota</taxon>
        <taxon>Pezizomycotina</taxon>
        <taxon>Dothideomycetes</taxon>
        <taxon>Pleosporomycetidae</taxon>
        <taxon>Pleosporales</taxon>
        <taxon>Tetraplosphaeriaceae</taxon>
        <taxon>Polyplosphaeria</taxon>
    </lineage>
</organism>
<protein>
    <submittedName>
        <fullName evidence="2">Uncharacterized protein</fullName>
    </submittedName>
</protein>
<sequence length="335" mass="37101">MSVSSFRNIAGAFHLHLKTVSATVTTKALLRSKDQSERGSWSRPASKAIGGRGRPNLPGSTEPTELLSESSRRMILVASLQKVTVRSNTIFGLRRMGREKLGKIVDVFKTGDASQDCSQRSRRGQVLKQATVLPLLLHNNNISHTRKSRILSPLFATLSGAYPSSFSFCYSYTCELRCDDERHSSRSLDPHRHFRTLADLPFIAPRSSDRNAPNQRVCSIGSQKPLSMIYDYINFLINSLPLQRASSSYTTANVDTASHHGLEYASSSSFVPLSDRYSPTIARGSFFGADNSKNLSYIKFLINFLLLGIGCTSTSAADFRFTRIKPAWTARSCCI</sequence>
<dbReference type="EMBL" id="ML996283">
    <property type="protein sequence ID" value="KAF2728374.1"/>
    <property type="molecule type" value="Genomic_DNA"/>
</dbReference>
<feature type="region of interest" description="Disordered" evidence="1">
    <location>
        <begin position="31"/>
        <end position="65"/>
    </location>
</feature>
<reference evidence="2" key="1">
    <citation type="journal article" date="2020" name="Stud. Mycol.">
        <title>101 Dothideomycetes genomes: a test case for predicting lifestyles and emergence of pathogens.</title>
        <authorList>
            <person name="Haridas S."/>
            <person name="Albert R."/>
            <person name="Binder M."/>
            <person name="Bloem J."/>
            <person name="Labutti K."/>
            <person name="Salamov A."/>
            <person name="Andreopoulos B."/>
            <person name="Baker S."/>
            <person name="Barry K."/>
            <person name="Bills G."/>
            <person name="Bluhm B."/>
            <person name="Cannon C."/>
            <person name="Castanera R."/>
            <person name="Culley D."/>
            <person name="Daum C."/>
            <person name="Ezra D."/>
            <person name="Gonzalez J."/>
            <person name="Henrissat B."/>
            <person name="Kuo A."/>
            <person name="Liang C."/>
            <person name="Lipzen A."/>
            <person name="Lutzoni F."/>
            <person name="Magnuson J."/>
            <person name="Mondo S."/>
            <person name="Nolan M."/>
            <person name="Ohm R."/>
            <person name="Pangilinan J."/>
            <person name="Park H.-J."/>
            <person name="Ramirez L."/>
            <person name="Alfaro M."/>
            <person name="Sun H."/>
            <person name="Tritt A."/>
            <person name="Yoshinaga Y."/>
            <person name="Zwiers L.-H."/>
            <person name="Turgeon B."/>
            <person name="Goodwin S."/>
            <person name="Spatafora J."/>
            <person name="Crous P."/>
            <person name="Grigoriev I."/>
        </authorList>
    </citation>
    <scope>NUCLEOTIDE SEQUENCE</scope>
    <source>
        <strain evidence="2">CBS 125425</strain>
    </source>
</reference>
<accession>A0A9P4QNW3</accession>
<name>A0A9P4QNW3_9PLEO</name>
<dbReference type="Proteomes" id="UP000799444">
    <property type="component" value="Unassembled WGS sequence"/>
</dbReference>
<proteinExistence type="predicted"/>
<evidence type="ECO:0000313" key="2">
    <source>
        <dbReference type="EMBL" id="KAF2728374.1"/>
    </source>
</evidence>
<gene>
    <name evidence="2" type="ORF">EJ04DRAFT_528700</name>
</gene>
<comment type="caution">
    <text evidence="2">The sequence shown here is derived from an EMBL/GenBank/DDBJ whole genome shotgun (WGS) entry which is preliminary data.</text>
</comment>
<evidence type="ECO:0000313" key="3">
    <source>
        <dbReference type="Proteomes" id="UP000799444"/>
    </source>
</evidence>
<evidence type="ECO:0000256" key="1">
    <source>
        <dbReference type="SAM" id="MobiDB-lite"/>
    </source>
</evidence>
<dbReference type="AlphaFoldDB" id="A0A9P4QNW3"/>